<dbReference type="PANTHER" id="PTHR24421">
    <property type="entry name" value="NITRATE/NITRITE SENSOR PROTEIN NARX-RELATED"/>
    <property type="match status" value="1"/>
</dbReference>
<dbReference type="GO" id="GO:0005524">
    <property type="term" value="F:ATP binding"/>
    <property type="evidence" value="ECO:0007669"/>
    <property type="project" value="UniProtKB-KW"/>
</dbReference>
<dbReference type="PANTHER" id="PTHR24421:SF10">
    <property type="entry name" value="NITRATE_NITRITE SENSOR PROTEIN NARQ"/>
    <property type="match status" value="1"/>
</dbReference>
<evidence type="ECO:0000256" key="7">
    <source>
        <dbReference type="ARBA" id="ARBA00022840"/>
    </source>
</evidence>
<accession>A0A428ZDU2</accession>
<dbReference type="Proteomes" id="UP000287547">
    <property type="component" value="Unassembled WGS sequence"/>
</dbReference>
<dbReference type="InterPro" id="IPR036890">
    <property type="entry name" value="HATPase_C_sf"/>
</dbReference>
<dbReference type="GO" id="GO:0046983">
    <property type="term" value="F:protein dimerization activity"/>
    <property type="evidence" value="ECO:0007669"/>
    <property type="project" value="InterPro"/>
</dbReference>
<dbReference type="GO" id="GO:0016020">
    <property type="term" value="C:membrane"/>
    <property type="evidence" value="ECO:0007669"/>
    <property type="project" value="InterPro"/>
</dbReference>
<comment type="caution">
    <text evidence="11">The sequence shown here is derived from an EMBL/GenBank/DDBJ whole genome shotgun (WGS) entry which is preliminary data.</text>
</comment>
<dbReference type="AlphaFoldDB" id="A0A428ZDU2"/>
<evidence type="ECO:0000256" key="1">
    <source>
        <dbReference type="ARBA" id="ARBA00000085"/>
    </source>
</evidence>
<keyword evidence="5" id="KW-0547">Nucleotide-binding</keyword>
<evidence type="ECO:0000256" key="6">
    <source>
        <dbReference type="ARBA" id="ARBA00022777"/>
    </source>
</evidence>
<feature type="transmembrane region" description="Helical" evidence="9">
    <location>
        <begin position="127"/>
        <end position="146"/>
    </location>
</feature>
<feature type="transmembrane region" description="Helical" evidence="9">
    <location>
        <begin position="58"/>
        <end position="82"/>
    </location>
</feature>
<feature type="transmembrane region" description="Helical" evidence="9">
    <location>
        <begin position="94"/>
        <end position="115"/>
    </location>
</feature>
<evidence type="ECO:0000256" key="5">
    <source>
        <dbReference type="ARBA" id="ARBA00022741"/>
    </source>
</evidence>
<feature type="transmembrane region" description="Helical" evidence="9">
    <location>
        <begin position="12"/>
        <end position="29"/>
    </location>
</feature>
<gene>
    <name evidence="11" type="ORF">DMH04_13835</name>
</gene>
<dbReference type="EC" id="2.7.13.3" evidence="2"/>
<keyword evidence="9" id="KW-0812">Transmembrane</keyword>
<name>A0A428ZDU2_KIBAR</name>
<feature type="domain" description="Signal transduction histidine kinase subgroup 3 dimerisation and phosphoacceptor" evidence="10">
    <location>
        <begin position="160"/>
        <end position="224"/>
    </location>
</feature>
<dbReference type="SUPFAM" id="SSF55874">
    <property type="entry name" value="ATPase domain of HSP90 chaperone/DNA topoisomerase II/histidine kinase"/>
    <property type="match status" value="1"/>
</dbReference>
<evidence type="ECO:0000256" key="8">
    <source>
        <dbReference type="ARBA" id="ARBA00023012"/>
    </source>
</evidence>
<evidence type="ECO:0000259" key="10">
    <source>
        <dbReference type="Pfam" id="PF07730"/>
    </source>
</evidence>
<dbReference type="InterPro" id="IPR050482">
    <property type="entry name" value="Sensor_HK_TwoCompSys"/>
</dbReference>
<dbReference type="CDD" id="cd16917">
    <property type="entry name" value="HATPase_UhpB-NarQ-NarX-like"/>
    <property type="match status" value="1"/>
</dbReference>
<evidence type="ECO:0000256" key="4">
    <source>
        <dbReference type="ARBA" id="ARBA00022679"/>
    </source>
</evidence>
<evidence type="ECO:0000313" key="12">
    <source>
        <dbReference type="Proteomes" id="UP000287547"/>
    </source>
</evidence>
<reference evidence="11 12" key="1">
    <citation type="submission" date="2018-05" db="EMBL/GenBank/DDBJ databases">
        <title>Evolution of GPA BGCs.</title>
        <authorList>
            <person name="Waglechner N."/>
            <person name="Wright G.D."/>
        </authorList>
    </citation>
    <scope>NUCLEOTIDE SEQUENCE [LARGE SCALE GENOMIC DNA]</scope>
    <source>
        <strain evidence="11 12">A82846</strain>
    </source>
</reference>
<evidence type="ECO:0000256" key="9">
    <source>
        <dbReference type="SAM" id="Phobius"/>
    </source>
</evidence>
<proteinExistence type="predicted"/>
<comment type="catalytic activity">
    <reaction evidence="1">
        <text>ATP + protein L-histidine = ADP + protein N-phospho-L-histidine.</text>
        <dbReference type="EC" id="2.7.13.3"/>
    </reaction>
</comment>
<dbReference type="Gene3D" id="3.30.565.10">
    <property type="entry name" value="Histidine kinase-like ATPase, C-terminal domain"/>
    <property type="match status" value="1"/>
</dbReference>
<evidence type="ECO:0000313" key="11">
    <source>
        <dbReference type="EMBL" id="RSM86252.1"/>
    </source>
</evidence>
<sequence length="353" mass="37648">MGTSTAGKRVHVLREAGVYLGTLGVLVLVEGVLRQWFALAALVALGVVALAIRRRWPLVAAALPVVASAWVGAEVLLVVLCFGAGYRVASRRHLCAWLAGYLGAAGAIVLVRWQLGAPQPWAVVVEQALTLAFAVVVPGLVGHYLAQQRALVAERAVLRERARIAADMHDSLGHQLTLISVQAASLEVDPALSDAQREASRIVGATARTAIDELRAAVMTMRDPNGTNSQALPRRSINELVEHARAAGMRITLVRDGDEQQLSALTQHALYRVVQESLTNAHKHAPGSAVTVTLRYEPGTLLAEIRNPLSVRLTGPGGRQGIVGMRERVRLIGGLLRAGPDGPDYRIAAILPC</sequence>
<dbReference type="GO" id="GO:0000155">
    <property type="term" value="F:phosphorelay sensor kinase activity"/>
    <property type="evidence" value="ECO:0007669"/>
    <property type="project" value="InterPro"/>
</dbReference>
<evidence type="ECO:0000256" key="2">
    <source>
        <dbReference type="ARBA" id="ARBA00012438"/>
    </source>
</evidence>
<dbReference type="RefSeq" id="WP_037256319.1">
    <property type="nucleotide sequence ID" value="NZ_QHKI01000009.1"/>
</dbReference>
<keyword evidence="9" id="KW-1133">Transmembrane helix</keyword>
<evidence type="ECO:0000256" key="3">
    <source>
        <dbReference type="ARBA" id="ARBA00022553"/>
    </source>
</evidence>
<dbReference type="OrthoDB" id="227596at2"/>
<keyword evidence="9" id="KW-0472">Membrane</keyword>
<dbReference type="InterPro" id="IPR011712">
    <property type="entry name" value="Sig_transdc_His_kin_sub3_dim/P"/>
</dbReference>
<keyword evidence="3" id="KW-0597">Phosphoprotein</keyword>
<dbReference type="Pfam" id="PF07730">
    <property type="entry name" value="HisKA_3"/>
    <property type="match status" value="1"/>
</dbReference>
<keyword evidence="8" id="KW-0902">Two-component regulatory system</keyword>
<organism evidence="11 12">
    <name type="scientific">Kibdelosporangium aridum</name>
    <dbReference type="NCBI Taxonomy" id="2030"/>
    <lineage>
        <taxon>Bacteria</taxon>
        <taxon>Bacillati</taxon>
        <taxon>Actinomycetota</taxon>
        <taxon>Actinomycetes</taxon>
        <taxon>Pseudonocardiales</taxon>
        <taxon>Pseudonocardiaceae</taxon>
        <taxon>Kibdelosporangium</taxon>
    </lineage>
</organism>
<feature type="transmembrane region" description="Helical" evidence="9">
    <location>
        <begin position="36"/>
        <end position="52"/>
    </location>
</feature>
<keyword evidence="4" id="KW-0808">Transferase</keyword>
<keyword evidence="6 11" id="KW-0418">Kinase</keyword>
<protein>
    <recommendedName>
        <fullName evidence="2">histidine kinase</fullName>
        <ecNumber evidence="2">2.7.13.3</ecNumber>
    </recommendedName>
</protein>
<dbReference type="Gene3D" id="1.20.5.1930">
    <property type="match status" value="1"/>
</dbReference>
<keyword evidence="7" id="KW-0067">ATP-binding</keyword>
<dbReference type="EMBL" id="QHKI01000009">
    <property type="protein sequence ID" value="RSM86252.1"/>
    <property type="molecule type" value="Genomic_DNA"/>
</dbReference>